<name>A0A0F9AQH2_9ZZZZ</name>
<protein>
    <submittedName>
        <fullName evidence="1">Uncharacterized protein</fullName>
    </submittedName>
</protein>
<comment type="caution">
    <text evidence="1">The sequence shown here is derived from an EMBL/GenBank/DDBJ whole genome shotgun (WGS) entry which is preliminary data.</text>
</comment>
<dbReference type="AlphaFoldDB" id="A0A0F9AQH2"/>
<accession>A0A0F9AQH2</accession>
<sequence length="43" mass="4953">METFDDLTSLPLVPEVPTGVTQYGWDRLALFETYSTRQAFREA</sequence>
<organism evidence="1">
    <name type="scientific">marine sediment metagenome</name>
    <dbReference type="NCBI Taxonomy" id="412755"/>
    <lineage>
        <taxon>unclassified sequences</taxon>
        <taxon>metagenomes</taxon>
        <taxon>ecological metagenomes</taxon>
    </lineage>
</organism>
<gene>
    <name evidence="1" type="ORF">LCGC14_2883800</name>
</gene>
<evidence type="ECO:0000313" key="1">
    <source>
        <dbReference type="EMBL" id="KKK74436.1"/>
    </source>
</evidence>
<dbReference type="EMBL" id="LAZR01056319">
    <property type="protein sequence ID" value="KKK74436.1"/>
    <property type="molecule type" value="Genomic_DNA"/>
</dbReference>
<reference evidence="1" key="1">
    <citation type="journal article" date="2015" name="Nature">
        <title>Complex archaea that bridge the gap between prokaryotes and eukaryotes.</title>
        <authorList>
            <person name="Spang A."/>
            <person name="Saw J.H."/>
            <person name="Jorgensen S.L."/>
            <person name="Zaremba-Niedzwiedzka K."/>
            <person name="Martijn J."/>
            <person name="Lind A.E."/>
            <person name="van Eijk R."/>
            <person name="Schleper C."/>
            <person name="Guy L."/>
            <person name="Ettema T.J."/>
        </authorList>
    </citation>
    <scope>NUCLEOTIDE SEQUENCE</scope>
</reference>
<feature type="non-terminal residue" evidence="1">
    <location>
        <position position="43"/>
    </location>
</feature>
<proteinExistence type="predicted"/>